<evidence type="ECO:0000313" key="2">
    <source>
        <dbReference type="Proteomes" id="UP000319010"/>
    </source>
</evidence>
<dbReference type="AlphaFoldDB" id="A0A507ZUF1"/>
<organism evidence="1 2">
    <name type="scientific">Actinomyces johnsonii</name>
    <dbReference type="NCBI Taxonomy" id="544581"/>
    <lineage>
        <taxon>Bacteria</taxon>
        <taxon>Bacillati</taxon>
        <taxon>Actinomycetota</taxon>
        <taxon>Actinomycetes</taxon>
        <taxon>Actinomycetales</taxon>
        <taxon>Actinomycetaceae</taxon>
        <taxon>Actinomyces</taxon>
    </lineage>
</organism>
<reference evidence="1 2" key="1">
    <citation type="submission" date="2019-06" db="EMBL/GenBank/DDBJ databases">
        <title>Draft genome sequence of Actinomyces johnsonii CCUG 34287T.</title>
        <authorList>
            <person name="Salva-Serra F."/>
            <person name="Cardew S."/>
            <person name="Moore E."/>
        </authorList>
    </citation>
    <scope>NUCLEOTIDE SEQUENCE [LARGE SCALE GENOMIC DNA]</scope>
    <source>
        <strain evidence="1 2">CCUG 34287</strain>
    </source>
</reference>
<comment type="caution">
    <text evidence="1">The sequence shown here is derived from an EMBL/GenBank/DDBJ whole genome shotgun (WGS) entry which is preliminary data.</text>
</comment>
<accession>A0A507ZUF1</accession>
<gene>
    <name evidence="1" type="ORF">FK256_13605</name>
</gene>
<dbReference type="EMBL" id="VICB01000026">
    <property type="protein sequence ID" value="TQD41426.1"/>
    <property type="molecule type" value="Genomic_DNA"/>
</dbReference>
<protein>
    <submittedName>
        <fullName evidence="1">Uncharacterized protein</fullName>
    </submittedName>
</protein>
<dbReference type="Proteomes" id="UP000319010">
    <property type="component" value="Unassembled WGS sequence"/>
</dbReference>
<proteinExistence type="predicted"/>
<name>A0A507ZUF1_9ACTO</name>
<evidence type="ECO:0000313" key="1">
    <source>
        <dbReference type="EMBL" id="TQD41426.1"/>
    </source>
</evidence>
<sequence length="76" mass="8049">MDLAVEAMNMLGLWKSRVTLMGRLCRSGMISGTVSGVQLVVVLARDDVSGPVESVLYFPMPLEPDGDLFGLGVGHG</sequence>